<dbReference type="PANTHER" id="PTHR42779">
    <property type="entry name" value="PROTEIN YNJB"/>
    <property type="match status" value="1"/>
</dbReference>
<dbReference type="EMBL" id="CP104213">
    <property type="protein sequence ID" value="UWX64809.1"/>
    <property type="molecule type" value="Genomic_DNA"/>
</dbReference>
<reference evidence="1" key="1">
    <citation type="submission" date="2022-09" db="EMBL/GenBank/DDBJ databases">
        <title>genome sequence of Deinococcus rubellus.</title>
        <authorList>
            <person name="Srinivasan S."/>
        </authorList>
    </citation>
    <scope>NUCLEOTIDE SEQUENCE</scope>
    <source>
        <strain evidence="1">Ant6</strain>
    </source>
</reference>
<proteinExistence type="predicted"/>
<dbReference type="RefSeq" id="WP_260561070.1">
    <property type="nucleotide sequence ID" value="NZ_BAABEC010000009.1"/>
</dbReference>
<dbReference type="Proteomes" id="UP001060261">
    <property type="component" value="Chromosome"/>
</dbReference>
<protein>
    <submittedName>
        <fullName evidence="1">Extracellular solute-binding protein</fullName>
    </submittedName>
</protein>
<organism evidence="1 2">
    <name type="scientific">Deinococcus rubellus</name>
    <dbReference type="NCBI Taxonomy" id="1889240"/>
    <lineage>
        <taxon>Bacteria</taxon>
        <taxon>Thermotogati</taxon>
        <taxon>Deinococcota</taxon>
        <taxon>Deinococci</taxon>
        <taxon>Deinococcales</taxon>
        <taxon>Deinococcaceae</taxon>
        <taxon>Deinococcus</taxon>
    </lineage>
</organism>
<dbReference type="PANTHER" id="PTHR42779:SF1">
    <property type="entry name" value="PROTEIN YNJB"/>
    <property type="match status" value="1"/>
</dbReference>
<evidence type="ECO:0000313" key="2">
    <source>
        <dbReference type="Proteomes" id="UP001060261"/>
    </source>
</evidence>
<name>A0ABY5YKM0_9DEIO</name>
<dbReference type="InterPro" id="IPR006059">
    <property type="entry name" value="SBP"/>
</dbReference>
<keyword evidence="2" id="KW-1185">Reference proteome</keyword>
<accession>A0ABY5YKM0</accession>
<gene>
    <name evidence="1" type="ORF">N0D28_03860</name>
</gene>
<dbReference type="SUPFAM" id="SSF53850">
    <property type="entry name" value="Periplasmic binding protein-like II"/>
    <property type="match status" value="1"/>
</dbReference>
<sequence length="388" mass="41920">MIDDVLTRRAYGQAMRNILTAGAALLTVTLLGASLAQDKTVTLNIYSGGDVNVKDLWEQSLIPMYQKTHPNVRLNLVFSPHGAGDQATLDRLAAAKKVGKISGVDILEGPVDTAGDAGLMEPLDAKKVPMLARVDQNVVKRSHGFGVPYRGSSVVLAYDSSKVKNPPRTLEALLAWVNAHPGEFTYNTPDTGGSGNAFVTRMLRGGITPADSAFFETDYDASKEKQWDKGLTVLKALAPKLYGGGQYSKNNVETLQLLGKGAITMGPVWSDMGLSYLKQGLLPDNIKLTQIDPPLYGGAAYVGVAKDSVNKQASYDLLNWMLSPDVQAVVVDKMNGYPGVKIQYMSKAVQAKYGDIAKDFSFGFSSKYGSDMNRLWYEKVAGTPQPQN</sequence>
<evidence type="ECO:0000313" key="1">
    <source>
        <dbReference type="EMBL" id="UWX64809.1"/>
    </source>
</evidence>
<dbReference type="Gene3D" id="3.40.190.10">
    <property type="entry name" value="Periplasmic binding protein-like II"/>
    <property type="match status" value="2"/>
</dbReference>
<dbReference type="Pfam" id="PF13416">
    <property type="entry name" value="SBP_bac_8"/>
    <property type="match status" value="1"/>
</dbReference>